<proteinExistence type="predicted"/>
<dbReference type="RefSeq" id="WP_116592871.1">
    <property type="nucleotide sequence ID" value="NZ_MZGS01000028.1"/>
</dbReference>
<name>A0A315XLJ6_9EURY</name>
<protein>
    <submittedName>
        <fullName evidence="1">Uncharacterized protein</fullName>
    </submittedName>
</protein>
<organism evidence="1 2">
    <name type="scientific">Methanobrevibacter thaueri</name>
    <dbReference type="NCBI Taxonomy" id="190975"/>
    <lineage>
        <taxon>Archaea</taxon>
        <taxon>Methanobacteriati</taxon>
        <taxon>Methanobacteriota</taxon>
        <taxon>Methanomada group</taxon>
        <taxon>Methanobacteria</taxon>
        <taxon>Methanobacteriales</taxon>
        <taxon>Methanobacteriaceae</taxon>
        <taxon>Methanobrevibacter</taxon>
    </lineage>
</organism>
<dbReference type="EMBL" id="MZGS01000028">
    <property type="protein sequence ID" value="PWB85396.1"/>
    <property type="molecule type" value="Genomic_DNA"/>
</dbReference>
<gene>
    <name evidence="1" type="ORF">MBBTH_19960</name>
</gene>
<accession>A0A315XLJ6</accession>
<evidence type="ECO:0000313" key="2">
    <source>
        <dbReference type="Proteomes" id="UP000251717"/>
    </source>
</evidence>
<evidence type="ECO:0000313" key="1">
    <source>
        <dbReference type="EMBL" id="PWB85396.1"/>
    </source>
</evidence>
<reference evidence="1 2" key="1">
    <citation type="submission" date="2017-03" db="EMBL/GenBank/DDBJ databases">
        <title>Genome sequence of Methanobrevibacter thaueri.</title>
        <authorList>
            <person name="Poehlein A."/>
            <person name="Seedorf H."/>
            <person name="Daniel R."/>
        </authorList>
    </citation>
    <scope>NUCLEOTIDE SEQUENCE [LARGE SCALE GENOMIC DNA]</scope>
    <source>
        <strain evidence="1 2">DSM 11995</strain>
    </source>
</reference>
<dbReference type="OrthoDB" id="384786at2157"/>
<keyword evidence="2" id="KW-1185">Reference proteome</keyword>
<sequence length="561" mass="64058">MKDNNIKSKKDDDSKKSNKEIIEVKSMEEFIELVNRPIVIENNTLGTLELRPIFDDDLNYLLKNINEGLDGESLCKGFIINQLNSPEISIESLNDLNQSEIKSILERYLKCNNMDEFFNLSNDDVYNDFKDGVIAYREHIVKPFEDNYGKMVDSIRNSLSSLNIYSGLEDYILNTQITSMQLMANNLGVSQAVQNLKHMADITSPIDDALNNSAVSQAVSAADSARRMAGSVVESNMAAVSQAVSAADSARRMAGSVVESNMAAVSQALTGVDAMSQTMINLNHVFNNSAIFQASEILKAIQPQIDFWNDWINSNEYIIKFFEDYNEFWKNVQERYNISKKRALNCIKKYHWFISPSMDPSIVYDLVSICESNSKSKWGAINHVFNDYFLGNDCENLDLFVDNWSSNPIFDGRMKIIRDCVKIMKNCPKDVNFSNLVVPVLIAQIDGIQMEFMNQKGLKVDRNIVCDLDGNRKKDEHGQNIKFDRYIRDLTSGDEYLDAMSDVFLDVLFQHTMPGEGYQTSIKFSRHKIMHGENFHYGRTYNAMRCFMILDFLHGLSFEKY</sequence>
<comment type="caution">
    <text evidence="1">The sequence shown here is derived from an EMBL/GenBank/DDBJ whole genome shotgun (WGS) entry which is preliminary data.</text>
</comment>
<dbReference type="Proteomes" id="UP000251717">
    <property type="component" value="Unassembled WGS sequence"/>
</dbReference>
<dbReference type="AlphaFoldDB" id="A0A315XLJ6"/>